<dbReference type="InterPro" id="IPR011545">
    <property type="entry name" value="DEAD/DEAH_box_helicase_dom"/>
</dbReference>
<dbReference type="Gene3D" id="3.40.50.300">
    <property type="entry name" value="P-loop containing nucleotide triphosphate hydrolases"/>
    <property type="match status" value="2"/>
</dbReference>
<protein>
    <recommendedName>
        <fullName evidence="7">DNA 3'-5' helicase</fullName>
        <ecNumber evidence="7">5.6.2.4</ecNumber>
    </recommendedName>
</protein>
<name>A0ABS9T3E4_9ACTN</name>
<reference evidence="10" key="1">
    <citation type="submission" date="2022-03" db="EMBL/GenBank/DDBJ databases">
        <authorList>
            <person name="Santos J.D.N."/>
            <person name="Kallscheuer N."/>
            <person name="Jogler C."/>
            <person name="Lage O.M."/>
        </authorList>
    </citation>
    <scope>NUCLEOTIDE SEQUENCE</scope>
    <source>
        <strain evidence="10">M600PL45_2</strain>
    </source>
</reference>
<reference evidence="10" key="2">
    <citation type="journal article" date="2023" name="Int. J. Syst. Evol. Microbiol.">
        <title>Streptomyces marispadix sp. nov., isolated from marine beach sediment of the Northern Coast of Portugal.</title>
        <authorList>
            <person name="dos Santos J.D.N."/>
            <person name="Vitorino I.R."/>
            <person name="Kallscheuer N."/>
            <person name="Srivastava A."/>
            <person name="Krautwurst S."/>
            <person name="Marz M."/>
            <person name="Jogler C."/>
            <person name="Lobo Da Cunha A."/>
            <person name="Catita J."/>
            <person name="Goncalves H."/>
            <person name="Gonzalez I."/>
            <person name="Reyes F."/>
            <person name="Lage O.M."/>
        </authorList>
    </citation>
    <scope>NUCLEOTIDE SEQUENCE</scope>
    <source>
        <strain evidence="10">M600PL45_2</strain>
    </source>
</reference>
<sequence>MKDTELRLEADAVLARLVADPTGEARLRDDQWRAIEALVVDRRRALVVQRTGWGKSAVYFVATALLRAAGEGPTVIVSPLLALMRNQVAAAEEAGIRARTINSSNTEEWEAIQSEIAEGTVDVLLVSPERLNNPDFRDQVLPALTAATGLLVVDEAHCISDWGHDFRPDYRRLRTMLAELPAGVPVLATTATANARVTADVAEQLGTGSPADGSAAGHGTEALVLRGPLERESLSLGVLRLPDAAHRMAWLSDHLDKLPGSGIVYTLTVAAAEEVTAFLRAQGHTVAAYTGKSENAERQAAEADLLANRVKALVATSALGMGFDKPDLGFVVHLGSPSSPIAYYQQVGRAGRGVKHAEVLLLPGREDEAIWRYFASLAFPSEDQVRRTLDVLGAADRPLSVPALEPQVELRRSRLETMLKVLDVDGAVRRVRGGWTVTGQPWKYDSERYAWVARQREAEQHAMREYSTATDCRMEFLRRQLDDEDAAPCGRCDNCAGPRFTDEVSPATLEAARGELARPGVEVEPRKMWPTGLPTIGVELKGRIPAGEQAATGRALGRLSDIGWGNRLRPLLTPQATDAPVPDDVVAAVVDVLADWAKAPGCWGTGAPDAPTRPVGVVTVDSRTRPRLVRSLGEHISQIGRMPLLGTVTYAEDVPSAPVARSNGAQRLRALHGALTLPPSVSDAVAEAGGPVFLVDDFTDTGWTLAVAARLLVRAGAQRVLPLVLAVQG</sequence>
<dbReference type="RefSeq" id="WP_241061894.1">
    <property type="nucleotide sequence ID" value="NZ_JAKWJU010000002.1"/>
</dbReference>
<gene>
    <name evidence="10" type="ORF">MMA15_22385</name>
</gene>
<evidence type="ECO:0000313" key="11">
    <source>
        <dbReference type="Proteomes" id="UP001166784"/>
    </source>
</evidence>
<dbReference type="InterPro" id="IPR001650">
    <property type="entry name" value="Helicase_C-like"/>
</dbReference>
<keyword evidence="11" id="KW-1185">Reference proteome</keyword>
<dbReference type="Gene3D" id="3.40.50.2020">
    <property type="match status" value="1"/>
</dbReference>
<keyword evidence="5" id="KW-0413">Isomerase</keyword>
<dbReference type="Gene3D" id="1.10.10.10">
    <property type="entry name" value="Winged helix-like DNA-binding domain superfamily/Winged helix DNA-binding domain"/>
    <property type="match status" value="1"/>
</dbReference>
<dbReference type="PROSITE" id="PS51192">
    <property type="entry name" value="HELICASE_ATP_BIND_1"/>
    <property type="match status" value="1"/>
</dbReference>
<evidence type="ECO:0000259" key="8">
    <source>
        <dbReference type="PROSITE" id="PS51192"/>
    </source>
</evidence>
<dbReference type="GO" id="GO:0004386">
    <property type="term" value="F:helicase activity"/>
    <property type="evidence" value="ECO:0007669"/>
    <property type="project" value="UniProtKB-KW"/>
</dbReference>
<dbReference type="Proteomes" id="UP001166784">
    <property type="component" value="Unassembled WGS sequence"/>
</dbReference>
<feature type="domain" description="Helicase C-terminal" evidence="9">
    <location>
        <begin position="250"/>
        <end position="400"/>
    </location>
</feature>
<dbReference type="PANTHER" id="PTHR13710:SF105">
    <property type="entry name" value="ATP-DEPENDENT DNA HELICASE Q1"/>
    <property type="match status" value="1"/>
</dbReference>
<dbReference type="InterPro" id="IPR036388">
    <property type="entry name" value="WH-like_DNA-bd_sf"/>
</dbReference>
<dbReference type="InterPro" id="IPR029057">
    <property type="entry name" value="PRTase-like"/>
</dbReference>
<feature type="domain" description="Helicase ATP-binding" evidence="8">
    <location>
        <begin position="36"/>
        <end position="211"/>
    </location>
</feature>
<dbReference type="SMART" id="SM00490">
    <property type="entry name" value="HELICc"/>
    <property type="match status" value="1"/>
</dbReference>
<evidence type="ECO:0000313" key="10">
    <source>
        <dbReference type="EMBL" id="MCH6163036.1"/>
    </source>
</evidence>
<dbReference type="Pfam" id="PF00270">
    <property type="entry name" value="DEAD"/>
    <property type="match status" value="1"/>
</dbReference>
<keyword evidence="2" id="KW-0547">Nucleotide-binding</keyword>
<accession>A0ABS9T3E4</accession>
<comment type="caution">
    <text evidence="10">The sequence shown here is derived from an EMBL/GenBank/DDBJ whole genome shotgun (WGS) entry which is preliminary data.</text>
</comment>
<evidence type="ECO:0000259" key="9">
    <source>
        <dbReference type="PROSITE" id="PS51194"/>
    </source>
</evidence>
<evidence type="ECO:0000256" key="3">
    <source>
        <dbReference type="ARBA" id="ARBA00022840"/>
    </source>
</evidence>
<proteinExistence type="inferred from homology"/>
<dbReference type="CDD" id="cd06223">
    <property type="entry name" value="PRTases_typeI"/>
    <property type="match status" value="1"/>
</dbReference>
<evidence type="ECO:0000256" key="7">
    <source>
        <dbReference type="ARBA" id="ARBA00034808"/>
    </source>
</evidence>
<keyword evidence="10" id="KW-0378">Hydrolase</keyword>
<dbReference type="InterPro" id="IPR014001">
    <property type="entry name" value="Helicase_ATP-bd"/>
</dbReference>
<dbReference type="SUPFAM" id="SSF53271">
    <property type="entry name" value="PRTase-like"/>
    <property type="match status" value="2"/>
</dbReference>
<keyword evidence="10" id="KW-0347">Helicase</keyword>
<keyword evidence="3" id="KW-0067">ATP-binding</keyword>
<dbReference type="PROSITE" id="PS51194">
    <property type="entry name" value="HELICASE_CTER"/>
    <property type="match status" value="1"/>
</dbReference>
<dbReference type="PANTHER" id="PTHR13710">
    <property type="entry name" value="DNA HELICASE RECQ FAMILY MEMBER"/>
    <property type="match status" value="1"/>
</dbReference>
<evidence type="ECO:0000256" key="4">
    <source>
        <dbReference type="ARBA" id="ARBA00023125"/>
    </source>
</evidence>
<evidence type="ECO:0000256" key="6">
    <source>
        <dbReference type="ARBA" id="ARBA00034617"/>
    </source>
</evidence>
<dbReference type="SMART" id="SM00487">
    <property type="entry name" value="DEXDc"/>
    <property type="match status" value="1"/>
</dbReference>
<evidence type="ECO:0000256" key="5">
    <source>
        <dbReference type="ARBA" id="ARBA00023235"/>
    </source>
</evidence>
<comment type="catalytic activity">
    <reaction evidence="6">
        <text>Couples ATP hydrolysis with the unwinding of duplex DNA by translocating in the 3'-5' direction.</text>
        <dbReference type="EC" id="5.6.2.4"/>
    </reaction>
</comment>
<dbReference type="SUPFAM" id="SSF52540">
    <property type="entry name" value="P-loop containing nucleoside triphosphate hydrolases"/>
    <property type="match status" value="1"/>
</dbReference>
<evidence type="ECO:0000256" key="1">
    <source>
        <dbReference type="ARBA" id="ARBA00005446"/>
    </source>
</evidence>
<organism evidence="10 11">
    <name type="scientific">Streptomyces marispadix</name>
    <dbReference type="NCBI Taxonomy" id="2922868"/>
    <lineage>
        <taxon>Bacteria</taxon>
        <taxon>Bacillati</taxon>
        <taxon>Actinomycetota</taxon>
        <taxon>Actinomycetes</taxon>
        <taxon>Kitasatosporales</taxon>
        <taxon>Streptomycetaceae</taxon>
        <taxon>Streptomyces</taxon>
    </lineage>
</organism>
<evidence type="ECO:0000256" key="2">
    <source>
        <dbReference type="ARBA" id="ARBA00022741"/>
    </source>
</evidence>
<keyword evidence="4" id="KW-0238">DNA-binding</keyword>
<dbReference type="InterPro" id="IPR027417">
    <property type="entry name" value="P-loop_NTPase"/>
</dbReference>
<dbReference type="EC" id="5.6.2.4" evidence="7"/>
<dbReference type="EMBL" id="JAKWJU010000002">
    <property type="protein sequence ID" value="MCH6163036.1"/>
    <property type="molecule type" value="Genomic_DNA"/>
</dbReference>
<dbReference type="InterPro" id="IPR000836">
    <property type="entry name" value="PRTase_dom"/>
</dbReference>
<dbReference type="Pfam" id="PF00271">
    <property type="entry name" value="Helicase_C"/>
    <property type="match status" value="1"/>
</dbReference>
<comment type="similarity">
    <text evidence="1">Belongs to the helicase family. RecQ subfamily.</text>
</comment>